<name>A0A6C1KL62_XANAU</name>
<gene>
    <name evidence="2" type="ORF">FBQ73_03190</name>
</gene>
<dbReference type="RefSeq" id="WP_138398085.1">
    <property type="nucleotide sequence ID" value="NZ_JBAFVI010000013.1"/>
</dbReference>
<accession>A0A6C1KL62</accession>
<proteinExistence type="predicted"/>
<dbReference type="PANTHER" id="PTHR34595:SF7">
    <property type="entry name" value="SLL1039 PROTEIN"/>
    <property type="match status" value="1"/>
</dbReference>
<dbReference type="Pfam" id="PF04168">
    <property type="entry name" value="Alpha-E"/>
    <property type="match status" value="1"/>
</dbReference>
<dbReference type="Proteomes" id="UP000305131">
    <property type="component" value="Unassembled WGS sequence"/>
</dbReference>
<dbReference type="AlphaFoldDB" id="A0A6C1KL62"/>
<dbReference type="PANTHER" id="PTHR34595">
    <property type="entry name" value="BLR5612 PROTEIN"/>
    <property type="match status" value="1"/>
</dbReference>
<dbReference type="InterPro" id="IPR051680">
    <property type="entry name" value="ATP-dep_Glu-Cys_Ligase-2"/>
</dbReference>
<dbReference type="OrthoDB" id="9803532at2"/>
<dbReference type="GeneID" id="95772459"/>
<feature type="domain" description="DUF403" evidence="1">
    <location>
        <begin position="1"/>
        <end position="315"/>
    </location>
</feature>
<evidence type="ECO:0000313" key="2">
    <source>
        <dbReference type="EMBL" id="TLX44387.1"/>
    </source>
</evidence>
<reference evidence="2 3" key="1">
    <citation type="submission" date="2019-05" db="EMBL/GenBank/DDBJ databases">
        <authorList>
            <person name="Zhou X."/>
        </authorList>
    </citation>
    <scope>NUCLEOTIDE SEQUENCE [LARGE SCALE GENOMIC DNA]</scope>
    <source>
        <strain evidence="2 3">DSM 432</strain>
    </source>
</reference>
<dbReference type="InterPro" id="IPR007296">
    <property type="entry name" value="DUF403"/>
</dbReference>
<sequence>MLSRTADNLYWLTRYVERADCLARILDVSQRLSYTPVTYGGSTNEWASAVLTAGCEDEFIARYGPLEDAKEEDVVSFLAFSPENSSSIRNCFEVARTNARSVRTALTSEMWDVINSAWIELQSFPNRALTRDELSRFLAFVKETSLRFDGATFRTMLRNDGYWFARSGAQLERADNTARILDVKYHVLLPEKEHVGGPLDYFQWASILRSVSALTAFHWVYRDSVKPWLVADLLILNRQMPRSLAACYEQLARNLDDIASAYGRQGPSQRLARSMQARLTNRTIDDIFQHGLHEFISEFISDNNKLGAEITEQYLT</sequence>
<protein>
    <submittedName>
        <fullName evidence="2">Alpha-E domain-containing protein</fullName>
    </submittedName>
</protein>
<organism evidence="2 3">
    <name type="scientific">Xanthobacter autotrophicus</name>
    <dbReference type="NCBI Taxonomy" id="280"/>
    <lineage>
        <taxon>Bacteria</taxon>
        <taxon>Pseudomonadati</taxon>
        <taxon>Pseudomonadota</taxon>
        <taxon>Alphaproteobacteria</taxon>
        <taxon>Hyphomicrobiales</taxon>
        <taxon>Xanthobacteraceae</taxon>
        <taxon>Xanthobacter</taxon>
    </lineage>
</organism>
<evidence type="ECO:0000259" key="1">
    <source>
        <dbReference type="Pfam" id="PF04168"/>
    </source>
</evidence>
<evidence type="ECO:0000313" key="3">
    <source>
        <dbReference type="Proteomes" id="UP000305131"/>
    </source>
</evidence>
<comment type="caution">
    <text evidence="2">The sequence shown here is derived from an EMBL/GenBank/DDBJ whole genome shotgun (WGS) entry which is preliminary data.</text>
</comment>
<dbReference type="EMBL" id="VAUP01000009">
    <property type="protein sequence ID" value="TLX44387.1"/>
    <property type="molecule type" value="Genomic_DNA"/>
</dbReference>